<proteinExistence type="predicted"/>
<gene>
    <name evidence="3" type="ORF">H9814_04905</name>
</gene>
<feature type="signal peptide" evidence="2">
    <location>
        <begin position="1"/>
        <end position="23"/>
    </location>
</feature>
<keyword evidence="2" id="KW-0732">Signal</keyword>
<comment type="caution">
    <text evidence="3">The sequence shown here is derived from an EMBL/GenBank/DDBJ whole genome shotgun (WGS) entry which is preliminary data.</text>
</comment>
<reference evidence="3" key="2">
    <citation type="submission" date="2021-04" db="EMBL/GenBank/DDBJ databases">
        <authorList>
            <person name="Gilroy R."/>
        </authorList>
    </citation>
    <scope>NUCLEOTIDE SEQUENCE</scope>
    <source>
        <strain evidence="3">ChiHjej9B8-1298</strain>
    </source>
</reference>
<dbReference type="Proteomes" id="UP000824028">
    <property type="component" value="Unassembled WGS sequence"/>
</dbReference>
<dbReference type="AlphaFoldDB" id="A0A9D2J1B4"/>
<organism evidence="3 4">
    <name type="scientific">Candidatus Bacteroides merdigallinarum</name>
    <dbReference type="NCBI Taxonomy" id="2838473"/>
    <lineage>
        <taxon>Bacteria</taxon>
        <taxon>Pseudomonadati</taxon>
        <taxon>Bacteroidota</taxon>
        <taxon>Bacteroidia</taxon>
        <taxon>Bacteroidales</taxon>
        <taxon>Bacteroidaceae</taxon>
        <taxon>Bacteroides</taxon>
    </lineage>
</organism>
<feature type="chain" id="PRO_5039396229" description="Lipoprotein" evidence="2">
    <location>
        <begin position="24"/>
        <end position="134"/>
    </location>
</feature>
<evidence type="ECO:0000256" key="2">
    <source>
        <dbReference type="SAM" id="SignalP"/>
    </source>
</evidence>
<evidence type="ECO:0000313" key="4">
    <source>
        <dbReference type="Proteomes" id="UP000824028"/>
    </source>
</evidence>
<dbReference type="EMBL" id="DXBX01000033">
    <property type="protein sequence ID" value="HIZ32873.1"/>
    <property type="molecule type" value="Genomic_DNA"/>
</dbReference>
<feature type="compositionally biased region" description="Polar residues" evidence="1">
    <location>
        <begin position="26"/>
        <end position="48"/>
    </location>
</feature>
<protein>
    <recommendedName>
        <fullName evidence="5">Lipoprotein</fullName>
    </recommendedName>
</protein>
<accession>A0A9D2J1B4</accession>
<name>A0A9D2J1B4_9BACE</name>
<sequence length="134" mass="14481">MNKRLLFSAIGAIALCIATSCGGGQSKSPANEETGSAATETAVSQEAGKSTAYDIERIKSIKQPTEADNDFLLDQYELVCKETKGMNGDEKKAYLMKKGEEGKVLALLIMGVENSKGLTEAQKERRAAIQEKYK</sequence>
<evidence type="ECO:0008006" key="5">
    <source>
        <dbReference type="Google" id="ProtNLM"/>
    </source>
</evidence>
<evidence type="ECO:0000313" key="3">
    <source>
        <dbReference type="EMBL" id="HIZ32873.1"/>
    </source>
</evidence>
<reference evidence="3" key="1">
    <citation type="journal article" date="2021" name="PeerJ">
        <title>Extensive microbial diversity within the chicken gut microbiome revealed by metagenomics and culture.</title>
        <authorList>
            <person name="Gilroy R."/>
            <person name="Ravi A."/>
            <person name="Getino M."/>
            <person name="Pursley I."/>
            <person name="Horton D.L."/>
            <person name="Alikhan N.F."/>
            <person name="Baker D."/>
            <person name="Gharbi K."/>
            <person name="Hall N."/>
            <person name="Watson M."/>
            <person name="Adriaenssens E.M."/>
            <person name="Foster-Nyarko E."/>
            <person name="Jarju S."/>
            <person name="Secka A."/>
            <person name="Antonio M."/>
            <person name="Oren A."/>
            <person name="Chaudhuri R.R."/>
            <person name="La Ragione R."/>
            <person name="Hildebrand F."/>
            <person name="Pallen M.J."/>
        </authorList>
    </citation>
    <scope>NUCLEOTIDE SEQUENCE</scope>
    <source>
        <strain evidence="3">ChiHjej9B8-1298</strain>
    </source>
</reference>
<dbReference type="PROSITE" id="PS51257">
    <property type="entry name" value="PROKAR_LIPOPROTEIN"/>
    <property type="match status" value="1"/>
</dbReference>
<feature type="region of interest" description="Disordered" evidence="1">
    <location>
        <begin position="24"/>
        <end position="49"/>
    </location>
</feature>
<evidence type="ECO:0000256" key="1">
    <source>
        <dbReference type="SAM" id="MobiDB-lite"/>
    </source>
</evidence>